<dbReference type="Pfam" id="PF01230">
    <property type="entry name" value="HIT"/>
    <property type="match status" value="1"/>
</dbReference>
<protein>
    <recommendedName>
        <fullName evidence="2">HIT domain-containing protein</fullName>
    </recommendedName>
</protein>
<dbReference type="PANTHER" id="PTHR42997">
    <property type="entry name" value="HIT FAMILY HYDROLASE"/>
    <property type="match status" value="1"/>
</dbReference>
<gene>
    <name evidence="3" type="ORF">METZ01_LOCUS396271</name>
</gene>
<proteinExistence type="predicted"/>
<dbReference type="GO" id="GO:0003824">
    <property type="term" value="F:catalytic activity"/>
    <property type="evidence" value="ECO:0007669"/>
    <property type="project" value="InterPro"/>
</dbReference>
<dbReference type="Gene3D" id="3.30.428.10">
    <property type="entry name" value="HIT-like"/>
    <property type="match status" value="1"/>
</dbReference>
<dbReference type="AlphaFoldDB" id="A0A382VAH6"/>
<evidence type="ECO:0000259" key="2">
    <source>
        <dbReference type="PROSITE" id="PS51084"/>
    </source>
</evidence>
<evidence type="ECO:0000313" key="3">
    <source>
        <dbReference type="EMBL" id="SVD43417.1"/>
    </source>
</evidence>
<reference evidence="3" key="1">
    <citation type="submission" date="2018-05" db="EMBL/GenBank/DDBJ databases">
        <authorList>
            <person name="Lanie J.A."/>
            <person name="Ng W.-L."/>
            <person name="Kazmierczak K.M."/>
            <person name="Andrzejewski T.M."/>
            <person name="Davidsen T.M."/>
            <person name="Wayne K.J."/>
            <person name="Tettelin H."/>
            <person name="Glass J.I."/>
            <person name="Rusch D."/>
            <person name="Podicherti R."/>
            <person name="Tsui H.-C.T."/>
            <person name="Winkler M.E."/>
        </authorList>
    </citation>
    <scope>NUCLEOTIDE SEQUENCE</scope>
</reference>
<dbReference type="PANTHER" id="PTHR42997:SF1">
    <property type="entry name" value="AP-4-A PHOSPHORYLASE"/>
    <property type="match status" value="1"/>
</dbReference>
<dbReference type="EMBL" id="UINC01150397">
    <property type="protein sequence ID" value="SVD43417.1"/>
    <property type="molecule type" value="Genomic_DNA"/>
</dbReference>
<sequence length="175" mass="18963">MDRLWAGWRYAYVSGLNEGTDVQSSGAPVDGGDGRTLFEVLADGDHGDEETFVVHRGPTCFAVLNVFPYTSGHLMVLPRRAVADLSGLTDEEYIELWATVRDAVAAVETALDPGGVNVGVNLGRAAGAGIPGHLHVHVVPRWSGDTNFTTTVANVRVLPEALEDSWRRLREAWPR</sequence>
<organism evidence="3">
    <name type="scientific">marine metagenome</name>
    <dbReference type="NCBI Taxonomy" id="408172"/>
    <lineage>
        <taxon>unclassified sequences</taxon>
        <taxon>metagenomes</taxon>
        <taxon>ecological metagenomes</taxon>
    </lineage>
</organism>
<name>A0A382VAH6_9ZZZZ</name>
<dbReference type="InterPro" id="IPR052908">
    <property type="entry name" value="AP-4-A_phosphorylase"/>
</dbReference>
<dbReference type="GO" id="GO:0000166">
    <property type="term" value="F:nucleotide binding"/>
    <property type="evidence" value="ECO:0007669"/>
    <property type="project" value="UniProtKB-KW"/>
</dbReference>
<dbReference type="InterPro" id="IPR036265">
    <property type="entry name" value="HIT-like_sf"/>
</dbReference>
<accession>A0A382VAH6</accession>
<feature type="domain" description="HIT" evidence="2">
    <location>
        <begin position="40"/>
        <end position="148"/>
    </location>
</feature>
<keyword evidence="1" id="KW-0547">Nucleotide-binding</keyword>
<dbReference type="InterPro" id="IPR039383">
    <property type="entry name" value="FHIT"/>
</dbReference>
<evidence type="ECO:0000256" key="1">
    <source>
        <dbReference type="ARBA" id="ARBA00022741"/>
    </source>
</evidence>
<dbReference type="PROSITE" id="PS51084">
    <property type="entry name" value="HIT_2"/>
    <property type="match status" value="1"/>
</dbReference>
<dbReference type="CDD" id="cd01275">
    <property type="entry name" value="FHIT"/>
    <property type="match status" value="1"/>
</dbReference>
<dbReference type="SUPFAM" id="SSF54197">
    <property type="entry name" value="HIT-like"/>
    <property type="match status" value="1"/>
</dbReference>
<dbReference type="InterPro" id="IPR011146">
    <property type="entry name" value="HIT-like"/>
</dbReference>